<comment type="caution">
    <text evidence="9">The sequence shown here is derived from an EMBL/GenBank/DDBJ whole genome shotgun (WGS) entry which is preliminary data.</text>
</comment>
<name>A0A9W7AEE9_9STRA</name>
<dbReference type="InterPro" id="IPR036627">
    <property type="entry name" value="CobW-likC_sf"/>
</dbReference>
<dbReference type="SMART" id="SM00833">
    <property type="entry name" value="CobW_C"/>
    <property type="match status" value="1"/>
</dbReference>
<dbReference type="InterPro" id="IPR051927">
    <property type="entry name" value="Zn_Chap_cDPG_Synth"/>
</dbReference>
<dbReference type="PANTHER" id="PTHR43603">
    <property type="entry name" value="COBW DOMAIN-CONTAINING PROTEIN DDB_G0274527"/>
    <property type="match status" value="1"/>
</dbReference>
<keyword evidence="10" id="KW-1185">Reference proteome</keyword>
<protein>
    <recommendedName>
        <fullName evidence="8">CobW C-terminal domain-containing protein</fullName>
    </recommendedName>
</protein>
<evidence type="ECO:0000256" key="2">
    <source>
        <dbReference type="ARBA" id="ARBA00022801"/>
    </source>
</evidence>
<dbReference type="EMBL" id="BRXW01000636">
    <property type="protein sequence ID" value="GMH71226.1"/>
    <property type="molecule type" value="Genomic_DNA"/>
</dbReference>
<feature type="region of interest" description="Disordered" evidence="7">
    <location>
        <begin position="260"/>
        <end position="330"/>
    </location>
</feature>
<keyword evidence="6" id="KW-0175">Coiled coil</keyword>
<reference evidence="10" key="1">
    <citation type="journal article" date="2023" name="Commun. Biol.">
        <title>Genome analysis of Parmales, the sister group of diatoms, reveals the evolutionary specialization of diatoms from phago-mixotrophs to photoautotrophs.</title>
        <authorList>
            <person name="Ban H."/>
            <person name="Sato S."/>
            <person name="Yoshikawa S."/>
            <person name="Yamada K."/>
            <person name="Nakamura Y."/>
            <person name="Ichinomiya M."/>
            <person name="Sato N."/>
            <person name="Blanc-Mathieu R."/>
            <person name="Endo H."/>
            <person name="Kuwata A."/>
            <person name="Ogata H."/>
        </authorList>
    </citation>
    <scope>NUCLEOTIDE SEQUENCE [LARGE SCALE GENOMIC DNA]</scope>
    <source>
        <strain evidence="10">NIES 3700</strain>
    </source>
</reference>
<dbReference type="InterPro" id="IPR027417">
    <property type="entry name" value="P-loop_NTPase"/>
</dbReference>
<dbReference type="Proteomes" id="UP001165122">
    <property type="component" value="Unassembled WGS sequence"/>
</dbReference>
<dbReference type="Pfam" id="PF07683">
    <property type="entry name" value="CobW_C"/>
    <property type="match status" value="1"/>
</dbReference>
<dbReference type="CDD" id="cd03112">
    <property type="entry name" value="CobW-like"/>
    <property type="match status" value="1"/>
</dbReference>
<sequence length="536" mass="58628">MLFLLSSTRAFVPTGVPLARHLSSLSATHLPQITLLGGFLGSGKTTTLKNILENKAGLKIGVIVNDVAEVNIDAALVKDARNPNSYGGESISSVQLSNGCACCSLSSELLDSLSTLTDMSEEPFDHVVVELSGVADPMAVKGTFEGGGGHPVSKKINLKDTKVVTLVDSSTFGIDWMSWNSAGERENWVDEGDECSAGQKVTELLAEQVESADTIVVNKIDLSDSVRTSQAMEVVRSLNPTAKVFKSEFGRAPLEELLTGVSSPAAETEKNECCSNPKCESKTQSTTEASSHSHSHSHDHSTSTSSCSDSKCTDPTHDHSHSHSHSSANNAGITSFTYQASTPFNMNRLLNVLNTWPVPVKDELDVVAMSSYNSGEVTMKDGEKVDNPFISILRSKGFCWMAPNSWEGKGDQWRHETAMYWSHAGKHFGITSAGKWWGSLEGKEQVKMFLEDKPEEYERIMKTDWVTEEFGDRRQELVFIGVNYDEKKIRECLDECLLTEEEMEAYRRNLNNFKQTTVDVGSGGASLFSESTGNYN</sequence>
<dbReference type="AlphaFoldDB" id="A0A9W7AEE9"/>
<proteinExistence type="inferred from homology"/>
<evidence type="ECO:0000259" key="8">
    <source>
        <dbReference type="SMART" id="SM00833"/>
    </source>
</evidence>
<feature type="compositionally biased region" description="Low complexity" evidence="7">
    <location>
        <begin position="283"/>
        <end position="292"/>
    </location>
</feature>
<organism evidence="9 10">
    <name type="scientific">Triparma laevis f. longispina</name>
    <dbReference type="NCBI Taxonomy" id="1714387"/>
    <lineage>
        <taxon>Eukaryota</taxon>
        <taxon>Sar</taxon>
        <taxon>Stramenopiles</taxon>
        <taxon>Ochrophyta</taxon>
        <taxon>Bolidophyceae</taxon>
        <taxon>Parmales</taxon>
        <taxon>Triparmaceae</taxon>
        <taxon>Triparma</taxon>
    </lineage>
</organism>
<evidence type="ECO:0000256" key="3">
    <source>
        <dbReference type="ARBA" id="ARBA00023186"/>
    </source>
</evidence>
<evidence type="ECO:0000256" key="4">
    <source>
        <dbReference type="ARBA" id="ARBA00034320"/>
    </source>
</evidence>
<comment type="similarity">
    <text evidence="4">Belongs to the SIMIBI class G3E GTPase family. ZNG1 subfamily.</text>
</comment>
<keyword evidence="1" id="KW-0547">Nucleotide-binding</keyword>
<evidence type="ECO:0000256" key="5">
    <source>
        <dbReference type="ARBA" id="ARBA00049117"/>
    </source>
</evidence>
<evidence type="ECO:0000313" key="10">
    <source>
        <dbReference type="Proteomes" id="UP001165122"/>
    </source>
</evidence>
<dbReference type="GO" id="GO:0016787">
    <property type="term" value="F:hydrolase activity"/>
    <property type="evidence" value="ECO:0007669"/>
    <property type="project" value="UniProtKB-KW"/>
</dbReference>
<dbReference type="Gene3D" id="3.30.1220.10">
    <property type="entry name" value="CobW-like, C-terminal domain"/>
    <property type="match status" value="1"/>
</dbReference>
<dbReference type="InterPro" id="IPR003495">
    <property type="entry name" value="CobW/HypB/UreG_nucleotide-bd"/>
</dbReference>
<dbReference type="Pfam" id="PF02492">
    <property type="entry name" value="cobW"/>
    <property type="match status" value="1"/>
</dbReference>
<keyword evidence="3" id="KW-0143">Chaperone</keyword>
<evidence type="ECO:0000313" key="9">
    <source>
        <dbReference type="EMBL" id="GMH71226.1"/>
    </source>
</evidence>
<evidence type="ECO:0000256" key="7">
    <source>
        <dbReference type="SAM" id="MobiDB-lite"/>
    </source>
</evidence>
<dbReference type="PANTHER" id="PTHR43603:SF1">
    <property type="entry name" value="ZINC-REGULATED GTPASE METALLOPROTEIN ACTIVATOR 1"/>
    <property type="match status" value="1"/>
</dbReference>
<dbReference type="SUPFAM" id="SSF90002">
    <property type="entry name" value="Hypothetical protein YjiA, C-terminal domain"/>
    <property type="match status" value="1"/>
</dbReference>
<gene>
    <name evidence="9" type="ORF">TrLO_g7328</name>
</gene>
<dbReference type="InterPro" id="IPR011629">
    <property type="entry name" value="CobW-like_C"/>
</dbReference>
<accession>A0A9W7AEE9</accession>
<dbReference type="SUPFAM" id="SSF52540">
    <property type="entry name" value="P-loop containing nucleoside triphosphate hydrolases"/>
    <property type="match status" value="1"/>
</dbReference>
<evidence type="ECO:0000256" key="6">
    <source>
        <dbReference type="SAM" id="Coils"/>
    </source>
</evidence>
<feature type="domain" description="CobW C-terminal" evidence="8">
    <location>
        <begin position="333"/>
        <end position="497"/>
    </location>
</feature>
<comment type="catalytic activity">
    <reaction evidence="5">
        <text>GTP + H2O = GDP + phosphate + H(+)</text>
        <dbReference type="Rhea" id="RHEA:19669"/>
        <dbReference type="ChEBI" id="CHEBI:15377"/>
        <dbReference type="ChEBI" id="CHEBI:15378"/>
        <dbReference type="ChEBI" id="CHEBI:37565"/>
        <dbReference type="ChEBI" id="CHEBI:43474"/>
        <dbReference type="ChEBI" id="CHEBI:58189"/>
    </reaction>
    <physiologicalReaction direction="left-to-right" evidence="5">
        <dbReference type="Rhea" id="RHEA:19670"/>
    </physiologicalReaction>
</comment>
<keyword evidence="2" id="KW-0378">Hydrolase</keyword>
<dbReference type="OrthoDB" id="272672at2759"/>
<feature type="compositionally biased region" description="Basic and acidic residues" evidence="7">
    <location>
        <begin position="311"/>
        <end position="321"/>
    </location>
</feature>
<dbReference type="Gene3D" id="3.40.50.300">
    <property type="entry name" value="P-loop containing nucleotide triphosphate hydrolases"/>
    <property type="match status" value="1"/>
</dbReference>
<dbReference type="GO" id="GO:0000166">
    <property type="term" value="F:nucleotide binding"/>
    <property type="evidence" value="ECO:0007669"/>
    <property type="project" value="UniProtKB-KW"/>
</dbReference>
<feature type="coiled-coil region" evidence="6">
    <location>
        <begin position="489"/>
        <end position="516"/>
    </location>
</feature>
<evidence type="ECO:0000256" key="1">
    <source>
        <dbReference type="ARBA" id="ARBA00022741"/>
    </source>
</evidence>